<organism evidence="3 4">
    <name type="scientific">Parthenolecanium corni</name>
    <dbReference type="NCBI Taxonomy" id="536013"/>
    <lineage>
        <taxon>Eukaryota</taxon>
        <taxon>Metazoa</taxon>
        <taxon>Ecdysozoa</taxon>
        <taxon>Arthropoda</taxon>
        <taxon>Hexapoda</taxon>
        <taxon>Insecta</taxon>
        <taxon>Pterygota</taxon>
        <taxon>Neoptera</taxon>
        <taxon>Paraneoptera</taxon>
        <taxon>Hemiptera</taxon>
        <taxon>Sternorrhyncha</taxon>
        <taxon>Coccoidea</taxon>
        <taxon>Coccidae</taxon>
        <taxon>Parthenolecanium</taxon>
    </lineage>
</organism>
<feature type="compositionally biased region" description="Basic and acidic residues" evidence="2">
    <location>
        <begin position="1669"/>
        <end position="1681"/>
    </location>
</feature>
<feature type="compositionally biased region" description="Low complexity" evidence="2">
    <location>
        <begin position="103"/>
        <end position="113"/>
    </location>
</feature>
<feature type="coiled-coil region" evidence="1">
    <location>
        <begin position="1220"/>
        <end position="1279"/>
    </location>
</feature>
<feature type="region of interest" description="Disordered" evidence="2">
    <location>
        <begin position="60"/>
        <end position="79"/>
    </location>
</feature>
<feature type="region of interest" description="Disordered" evidence="2">
    <location>
        <begin position="470"/>
        <end position="497"/>
    </location>
</feature>
<keyword evidence="4" id="KW-1185">Reference proteome</keyword>
<keyword evidence="1" id="KW-0175">Coiled coil</keyword>
<feature type="coiled-coil region" evidence="1">
    <location>
        <begin position="1311"/>
        <end position="1402"/>
    </location>
</feature>
<feature type="compositionally biased region" description="Polar residues" evidence="2">
    <location>
        <begin position="1517"/>
        <end position="1533"/>
    </location>
</feature>
<feature type="coiled-coil region" evidence="1">
    <location>
        <begin position="870"/>
        <end position="1054"/>
    </location>
</feature>
<accession>A0AAN9TLR0</accession>
<feature type="coiled-coil region" evidence="1">
    <location>
        <begin position="649"/>
        <end position="741"/>
    </location>
</feature>
<feature type="compositionally biased region" description="Basic and acidic residues" evidence="2">
    <location>
        <begin position="1165"/>
        <end position="1185"/>
    </location>
</feature>
<sequence>MQHIKPTSKGDPLCPLGFHPQVRWPTRCKRCFRDYKEHGNRNKDENRQLKRRIVAVSSPSLTDWNNKNSDDESSSIGKRSWISSSNLSADSHCSVKHYENDNSSSSASSWTSTPNLARLNDTKPNSNGESVCVTLPRRRTTSTRPSSFEDDYRRTSYTVRRRTSSSALAPKSVEDRKADDYSRASKNEISSVQNNKENCDRVKAKSDNETTGVFIEPGAYCAIHDDDSGSANANASPSPISVNEFPSQVRTENFKLELENLKIRCEKAEKERNEMLMRRVAFLDSSVATKTTAAESSKFHEKIINLTETCETLTNEKKGLVSRIRQLEVENKCGRSVTVENEIASLKTRLQAAESLCEELANENGKMKRELRDREDEIQEMRDNFRENEVDEYSSLKKELEQIGKNCRILSFKLRKSERKAEQLEAEKLESERKSKEALQKLQKELDDVNEKIRAHRMEDAVRKKAPMLGNIPKVSSGEKVSRASLTRGGSQEDPAQLLRDLQDSLEREADLREQLRYAEEEAQNLRKKVTRIEEDNESLLLQLKKLATKTKNHRSSPGHLPVIDDNESVEKDEGISDDEDPAELKVLLELNEQETSVLRKKVEELEENCDIFKRKASDLQDKLLSKEFKALEESKSQTLRKVITECKCRTLEAELKDVKSRLLDKENECGRLKAEMKGLNEKNAENSRSVSGDKDHIDVERQLRIVEQETNVLRARIHSLESENEKLSAENKRLSILKLNKKTCSQIKNDSRSKIACLEKRSKMAGIFIWNVKAIDQKTGDDETERLKEKGAPVENTDDEQNTSNTSVIHMPNEDCELKIIQLTTQIETKDTEICDKESKIKELENMLAQLSESNLQPANSSGNTEKRLSKALQEIKILTATLKSLKEEKLAAEQTTQALRAEIVRLNDEMEKMKLNFEVERDAHNRYKEEQVTELKSLKNKLNSVSENRFDQAKKDFDTKVDDFKFKLRNKQKDYLELTAKYEQLEEEHVKLKCQSNLQKEQLQSQIGVAHKELSTVQNELRILRETYNCRQDGWIKEKLRLEERVKDLEARKSTDESHKSESSKLKLALEAKESESEHLRKNNFALADQADRVRKENEELLRKLDDFEKVIEIQRNMVAESTSLDTELRDLKNQLHNEKEGRKVEVAALKLRYENHVSALSDELKDARSQVSRLKDERDDYKSQSQPQPSPQQTHSHSHPPANTTACTATSSRLNDFEQLAKQASSLEQQVRCMEEQLCEARIENLRLKNESMSERSAWDVRLSEMTSKVNRLEEERLLHSGRTKTVGLKTRMELSWQKEREEQIRLLQETSTLARDLRQTLFEVERERDKERLEMKRRIDQMKKNYDEEQEEAKKKLHELQCDLLELRDAHAKLRTTNEKLRREKENYFRQNLRVNTNEIISPKIHRILDTVRSFYEYIRFIVTAVYDFQIYDLAKLSSCSPDRGLPPVPPPKKHVFRDSSFDSKSASRESSLVKEDSPHLLHKLFDLAQQVRESSNHLNRDAARRAFVSKRPASTESDNTMETNKISQQRRGSLYRKCISLEQTSSQYETYEPHIWRVDDDTDASIISSATSFQSTEESYAQKFPRRYDPTFDSRLSGGSTHSEMLSSTLERKKKKGFLGKLKKLTKSSRSMDDGADAPPVNYRNQIEAATGSNGRNSSNIIPYHRDTTAKKDLKTRITGMFKSSDSRGNSTERSQSLHNNDTSDTSEANDDHITSSQTLPRRTIPSYGKISNPKFTEPNQGGATMPRIISSKK</sequence>
<feature type="region of interest" description="Disordered" evidence="2">
    <location>
        <begin position="1653"/>
        <end position="1759"/>
    </location>
</feature>
<dbReference type="Proteomes" id="UP001367676">
    <property type="component" value="Unassembled WGS sequence"/>
</dbReference>
<feature type="region of interest" description="Disordered" evidence="2">
    <location>
        <begin position="1502"/>
        <end position="1533"/>
    </location>
</feature>
<evidence type="ECO:0000313" key="4">
    <source>
        <dbReference type="Proteomes" id="UP001367676"/>
    </source>
</evidence>
<feature type="coiled-coil region" evidence="1">
    <location>
        <begin position="310"/>
        <end position="459"/>
    </location>
</feature>
<protein>
    <submittedName>
        <fullName evidence="3">Uncharacterized protein</fullName>
    </submittedName>
</protein>
<feature type="coiled-coil region" evidence="1">
    <location>
        <begin position="251"/>
        <end position="278"/>
    </location>
</feature>
<dbReference type="InterPro" id="IPR049885">
    <property type="entry name" value="MTCL1-3"/>
</dbReference>
<feature type="region of interest" description="Disordered" evidence="2">
    <location>
        <begin position="781"/>
        <end position="809"/>
    </location>
</feature>
<name>A0AAN9TLR0_9HEMI</name>
<feature type="coiled-coil region" evidence="1">
    <location>
        <begin position="1086"/>
        <end position="1120"/>
    </location>
</feature>
<feature type="compositionally biased region" description="Polar residues" evidence="2">
    <location>
        <begin position="1656"/>
        <end position="1666"/>
    </location>
</feature>
<comment type="caution">
    <text evidence="3">The sequence shown here is derived from an EMBL/GenBank/DDBJ whole genome shotgun (WGS) entry which is preliminary data.</text>
</comment>
<dbReference type="PANTHER" id="PTHR15742:SF5">
    <property type="entry name" value="GIRDIN"/>
    <property type="match status" value="1"/>
</dbReference>
<feature type="region of interest" description="Disordered" evidence="2">
    <location>
        <begin position="549"/>
        <end position="579"/>
    </location>
</feature>
<reference evidence="3 4" key="1">
    <citation type="submission" date="2024-03" db="EMBL/GenBank/DDBJ databases">
        <title>Adaptation during the transition from Ophiocordyceps entomopathogen to insect associate is accompanied by gene loss and intensified selection.</title>
        <authorList>
            <person name="Ward C.M."/>
            <person name="Onetto C.A."/>
            <person name="Borneman A.R."/>
        </authorList>
    </citation>
    <scope>NUCLEOTIDE SEQUENCE [LARGE SCALE GENOMIC DNA]</scope>
    <source>
        <strain evidence="3">AWRI1</strain>
        <tissue evidence="3">Single Adult Female</tissue>
    </source>
</reference>
<evidence type="ECO:0000256" key="1">
    <source>
        <dbReference type="SAM" id="Coils"/>
    </source>
</evidence>
<evidence type="ECO:0000256" key="2">
    <source>
        <dbReference type="SAM" id="MobiDB-lite"/>
    </source>
</evidence>
<gene>
    <name evidence="3" type="ORF">V9T40_007478</name>
</gene>
<feature type="region of interest" description="Disordered" evidence="2">
    <location>
        <begin position="1165"/>
        <end position="1212"/>
    </location>
</feature>
<feature type="region of interest" description="Disordered" evidence="2">
    <location>
        <begin position="1446"/>
        <end position="1467"/>
    </location>
</feature>
<dbReference type="EMBL" id="JBBCAQ010000020">
    <property type="protein sequence ID" value="KAK7592726.1"/>
    <property type="molecule type" value="Genomic_DNA"/>
</dbReference>
<feature type="compositionally biased region" description="Low complexity" evidence="2">
    <location>
        <begin position="1186"/>
        <end position="1204"/>
    </location>
</feature>
<dbReference type="PANTHER" id="PTHR15742">
    <property type="entry name" value="GIRDIN"/>
    <property type="match status" value="1"/>
</dbReference>
<feature type="region of interest" description="Disordered" evidence="2">
    <location>
        <begin position="97"/>
        <end position="193"/>
    </location>
</feature>
<feature type="compositionally biased region" description="Basic and acidic residues" evidence="2">
    <location>
        <begin position="781"/>
        <end position="793"/>
    </location>
</feature>
<proteinExistence type="predicted"/>
<feature type="coiled-coil region" evidence="1">
    <location>
        <begin position="589"/>
        <end position="623"/>
    </location>
</feature>
<feature type="compositionally biased region" description="Polar residues" evidence="2">
    <location>
        <begin position="1739"/>
        <end position="1748"/>
    </location>
</feature>
<evidence type="ECO:0000313" key="3">
    <source>
        <dbReference type="EMBL" id="KAK7592726.1"/>
    </source>
</evidence>
<feature type="compositionally biased region" description="Basic and acidic residues" evidence="2">
    <location>
        <begin position="172"/>
        <end position="186"/>
    </location>
</feature>
<feature type="compositionally biased region" description="Polar residues" evidence="2">
    <location>
        <begin position="1687"/>
        <end position="1712"/>
    </location>
</feature>